<keyword evidence="13" id="KW-1185">Reference proteome</keyword>
<comment type="function">
    <text evidence="9">Involved in the biosynthesis of isopentenyl diphosphate (IPP) and dimethylallyl diphosphate (DMAPP), two major building blocks of isoprenoid compounds. Catalyzes the conversion of 4-diphosphocytidyl-2-C-methyl-D-erythritol 2-phosphate (CDP-ME2P) to 2-C-methyl-D-erythritol 2,4-cyclodiphosphate (ME-CPP) with a corresponding release of cytidine 5-monophosphate (CMP).</text>
</comment>
<comment type="subunit">
    <text evidence="4 9">Homotrimer.</text>
</comment>
<evidence type="ECO:0000256" key="4">
    <source>
        <dbReference type="ARBA" id="ARBA00011233"/>
    </source>
</evidence>
<reference evidence="12 13" key="1">
    <citation type="submission" date="2014-06" db="EMBL/GenBank/DDBJ databases">
        <title>Draft genome sequence of an extremely salt tolerant bacteria Halomonas salina/CIFRI 1.</title>
        <authorList>
            <person name="Behera B.D."/>
            <person name="Meena D.K."/>
            <person name="Das P."/>
            <person name="Maharana J."/>
            <person name="Paria P."/>
            <person name="Sharma A.P."/>
            <person name="Shamsudheen K.V."/>
            <person name="Rijit J."/>
            <person name="Dixit V."/>
            <person name="Verma A."/>
            <person name="Scaria V."/>
            <person name="Sivasubbu S."/>
        </authorList>
    </citation>
    <scope>NUCLEOTIDE SEQUENCE [LARGE SCALE GENOMIC DNA]</scope>
    <source>
        <strain evidence="12 13">CIFRI 1</strain>
    </source>
</reference>
<dbReference type="EC" id="4.6.1.12" evidence="5 9"/>
<feature type="domain" description="2-C-methyl-D-erythritol 2,4-cyclodiphosphate synthase" evidence="11">
    <location>
        <begin position="1"/>
        <end position="154"/>
    </location>
</feature>
<feature type="site" description="Transition state stabilizer" evidence="9">
    <location>
        <position position="34"/>
    </location>
</feature>
<sequence>MRIGHGFDVHRFGEGDHLRIGGVAIPFDRGFVAHSDGDVLLHAICDALLGACALGDIGRHFPDTDPAWAGADSRELLRRVVAQVHAAGYRVGNLDATVMAQAPKLSPHVEAMAEAIATDLAVARGAVNVKATTTERLGFTGRGEGIAAEAVVLLMQERDDV</sequence>
<comment type="caution">
    <text evidence="12">The sequence shown here is derived from an EMBL/GenBank/DDBJ whole genome shotgun (WGS) entry which is preliminary data.</text>
</comment>
<feature type="binding site" evidence="9">
    <location>
        <begin position="8"/>
        <end position="10"/>
    </location>
    <ligand>
        <name>4-CDP-2-C-methyl-D-erythritol 2-phosphate</name>
        <dbReference type="ChEBI" id="CHEBI:57919"/>
    </ligand>
</feature>
<dbReference type="HAMAP" id="MF_00107">
    <property type="entry name" value="IspF"/>
    <property type="match status" value="1"/>
</dbReference>
<comment type="cofactor">
    <cofactor evidence="9">
        <name>a divalent metal cation</name>
        <dbReference type="ChEBI" id="CHEBI:60240"/>
    </cofactor>
    <text evidence="9">Binds 1 divalent metal cation per subunit.</text>
</comment>
<keyword evidence="6 9" id="KW-0479">Metal-binding</keyword>
<evidence type="ECO:0000256" key="10">
    <source>
        <dbReference type="RuleBase" id="RU004395"/>
    </source>
</evidence>
<dbReference type="EMBL" id="JOKD01000056">
    <property type="protein sequence ID" value="KGE77052.1"/>
    <property type="molecule type" value="Genomic_DNA"/>
</dbReference>
<evidence type="ECO:0000256" key="6">
    <source>
        <dbReference type="ARBA" id="ARBA00022723"/>
    </source>
</evidence>
<dbReference type="InterPro" id="IPR036571">
    <property type="entry name" value="MECDP_synthase_sf"/>
</dbReference>
<feature type="binding site" evidence="9">
    <location>
        <begin position="34"/>
        <end position="35"/>
    </location>
    <ligand>
        <name>4-CDP-2-C-methyl-D-erythritol 2-phosphate</name>
        <dbReference type="ChEBI" id="CHEBI:57919"/>
    </ligand>
</feature>
<feature type="site" description="Transition state stabilizer" evidence="9">
    <location>
        <position position="133"/>
    </location>
</feature>
<keyword evidence="8 9" id="KW-0456">Lyase</keyword>
<organism evidence="12 13">
    <name type="scientific">Halomonas salina</name>
    <dbReference type="NCBI Taxonomy" id="42565"/>
    <lineage>
        <taxon>Bacteria</taxon>
        <taxon>Pseudomonadati</taxon>
        <taxon>Pseudomonadota</taxon>
        <taxon>Gammaproteobacteria</taxon>
        <taxon>Oceanospirillales</taxon>
        <taxon>Halomonadaceae</taxon>
        <taxon>Halomonas</taxon>
    </lineage>
</organism>
<proteinExistence type="inferred from homology"/>
<dbReference type="InterPro" id="IPR003526">
    <property type="entry name" value="MECDP_synthase"/>
</dbReference>
<dbReference type="PROSITE" id="PS01350">
    <property type="entry name" value="ISPF"/>
    <property type="match status" value="1"/>
</dbReference>
<evidence type="ECO:0000256" key="1">
    <source>
        <dbReference type="ARBA" id="ARBA00000200"/>
    </source>
</evidence>
<comment type="pathway">
    <text evidence="2 9">Isoprenoid biosynthesis; isopentenyl diphosphate biosynthesis via DXP pathway; isopentenyl diphosphate from 1-deoxy-D-xylulose 5-phosphate: step 4/6.</text>
</comment>
<dbReference type="SUPFAM" id="SSF69765">
    <property type="entry name" value="IpsF-like"/>
    <property type="match status" value="1"/>
</dbReference>
<dbReference type="NCBIfam" id="TIGR00151">
    <property type="entry name" value="ispF"/>
    <property type="match status" value="1"/>
</dbReference>
<name>A0ABR4WQR9_9GAMM</name>
<evidence type="ECO:0000313" key="13">
    <source>
        <dbReference type="Proteomes" id="UP000029721"/>
    </source>
</evidence>
<dbReference type="PANTHER" id="PTHR43181:SF1">
    <property type="entry name" value="2-C-METHYL-D-ERYTHRITOL 2,4-CYCLODIPHOSPHATE SYNTHASE, CHLOROPLASTIC"/>
    <property type="match status" value="1"/>
</dbReference>
<feature type="binding site" evidence="9">
    <location>
        <begin position="61"/>
        <end position="65"/>
    </location>
    <ligand>
        <name>4-CDP-2-C-methyl-D-erythritol 2-phosphate</name>
        <dbReference type="ChEBI" id="CHEBI:57919"/>
    </ligand>
</feature>
<feature type="binding site" evidence="9">
    <location>
        <begin position="56"/>
        <end position="58"/>
    </location>
    <ligand>
        <name>4-CDP-2-C-methyl-D-erythritol 2-phosphate</name>
        <dbReference type="ChEBI" id="CHEBI:57919"/>
    </ligand>
</feature>
<dbReference type="InterPro" id="IPR020555">
    <property type="entry name" value="MECDP_synthase_CS"/>
</dbReference>
<gene>
    <name evidence="9 12" type="primary">ispF</name>
    <name evidence="12" type="ORF">FP66_12730</name>
</gene>
<evidence type="ECO:0000256" key="7">
    <source>
        <dbReference type="ARBA" id="ARBA00023229"/>
    </source>
</evidence>
<evidence type="ECO:0000259" key="11">
    <source>
        <dbReference type="Pfam" id="PF02542"/>
    </source>
</evidence>
<feature type="binding site" evidence="9">
    <location>
        <position position="142"/>
    </location>
    <ligand>
        <name>4-CDP-2-C-methyl-D-erythritol 2-phosphate</name>
        <dbReference type="ChEBI" id="CHEBI:57919"/>
    </ligand>
</feature>
<evidence type="ECO:0000256" key="2">
    <source>
        <dbReference type="ARBA" id="ARBA00004709"/>
    </source>
</evidence>
<dbReference type="Proteomes" id="UP000029721">
    <property type="component" value="Unassembled WGS sequence"/>
</dbReference>
<feature type="binding site" evidence="9">
    <location>
        <position position="42"/>
    </location>
    <ligand>
        <name>a divalent metal cation</name>
        <dbReference type="ChEBI" id="CHEBI:60240"/>
    </ligand>
</feature>
<protein>
    <recommendedName>
        <fullName evidence="5 9">2-C-methyl-D-erythritol 2,4-cyclodiphosphate synthase</fullName>
        <shortName evidence="9">MECDP-synthase</shortName>
        <shortName evidence="9">MECPP-synthase</shortName>
        <shortName evidence="9">MECPS</shortName>
        <ecNumber evidence="5 9">4.6.1.12</ecNumber>
    </recommendedName>
</protein>
<accession>A0ABR4WQR9</accession>
<evidence type="ECO:0000256" key="5">
    <source>
        <dbReference type="ARBA" id="ARBA00012579"/>
    </source>
</evidence>
<feature type="binding site" evidence="9">
    <location>
        <begin position="132"/>
        <end position="135"/>
    </location>
    <ligand>
        <name>4-CDP-2-C-methyl-D-erythritol 2-phosphate</name>
        <dbReference type="ChEBI" id="CHEBI:57919"/>
    </ligand>
</feature>
<dbReference type="GO" id="GO:0008685">
    <property type="term" value="F:2-C-methyl-D-erythritol 2,4-cyclodiphosphate synthase activity"/>
    <property type="evidence" value="ECO:0007669"/>
    <property type="project" value="UniProtKB-EC"/>
</dbReference>
<dbReference type="CDD" id="cd00554">
    <property type="entry name" value="MECDP_synthase"/>
    <property type="match status" value="1"/>
</dbReference>
<comment type="catalytic activity">
    <reaction evidence="1 9 10">
        <text>4-CDP-2-C-methyl-D-erythritol 2-phosphate = 2-C-methyl-D-erythritol 2,4-cyclic diphosphate + CMP</text>
        <dbReference type="Rhea" id="RHEA:23864"/>
        <dbReference type="ChEBI" id="CHEBI:57919"/>
        <dbReference type="ChEBI" id="CHEBI:58483"/>
        <dbReference type="ChEBI" id="CHEBI:60377"/>
        <dbReference type="EC" id="4.6.1.12"/>
    </reaction>
</comment>
<dbReference type="PANTHER" id="PTHR43181">
    <property type="entry name" value="2-C-METHYL-D-ERYTHRITOL 2,4-CYCLODIPHOSPHATE SYNTHASE, CHLOROPLASTIC"/>
    <property type="match status" value="1"/>
</dbReference>
<evidence type="ECO:0000256" key="8">
    <source>
        <dbReference type="ARBA" id="ARBA00023239"/>
    </source>
</evidence>
<evidence type="ECO:0000256" key="9">
    <source>
        <dbReference type="HAMAP-Rule" id="MF_00107"/>
    </source>
</evidence>
<feature type="binding site" evidence="9">
    <location>
        <position position="139"/>
    </location>
    <ligand>
        <name>4-CDP-2-C-methyl-D-erythritol 2-phosphate</name>
        <dbReference type="ChEBI" id="CHEBI:57919"/>
    </ligand>
</feature>
<dbReference type="Gene3D" id="3.30.1330.50">
    <property type="entry name" value="2-C-methyl-D-erythritol 2,4-cyclodiphosphate synthase"/>
    <property type="match status" value="1"/>
</dbReference>
<dbReference type="RefSeq" id="WP_035599007.1">
    <property type="nucleotide sequence ID" value="NZ_JOKD01000056.1"/>
</dbReference>
<dbReference type="Pfam" id="PF02542">
    <property type="entry name" value="YgbB"/>
    <property type="match status" value="1"/>
</dbReference>
<evidence type="ECO:0000256" key="3">
    <source>
        <dbReference type="ARBA" id="ARBA00008480"/>
    </source>
</evidence>
<comment type="caution">
    <text evidence="9">Lacks conserved residue(s) required for the propagation of feature annotation.</text>
</comment>
<feature type="binding site" evidence="9">
    <location>
        <position position="10"/>
    </location>
    <ligand>
        <name>a divalent metal cation</name>
        <dbReference type="ChEBI" id="CHEBI:60240"/>
    </ligand>
</feature>
<evidence type="ECO:0000313" key="12">
    <source>
        <dbReference type="EMBL" id="KGE77052.1"/>
    </source>
</evidence>
<feature type="binding site" evidence="9">
    <location>
        <position position="8"/>
    </location>
    <ligand>
        <name>a divalent metal cation</name>
        <dbReference type="ChEBI" id="CHEBI:60240"/>
    </ligand>
</feature>
<keyword evidence="7 9" id="KW-0414">Isoprene biosynthesis</keyword>
<comment type="similarity">
    <text evidence="3 9 10">Belongs to the IspF family.</text>
</comment>